<reference evidence="1 2" key="1">
    <citation type="journal article" date="2024" name="IMA Fungus">
        <title>Apiospora arundinis, a panoply of carbohydrate-active enzymes and secondary metabolites.</title>
        <authorList>
            <person name="Sorensen T."/>
            <person name="Petersen C."/>
            <person name="Muurmann A.T."/>
            <person name="Christiansen J.V."/>
            <person name="Brundto M.L."/>
            <person name="Overgaard C.K."/>
            <person name="Boysen A.T."/>
            <person name="Wollenberg R.D."/>
            <person name="Larsen T.O."/>
            <person name="Sorensen J.L."/>
            <person name="Nielsen K.L."/>
            <person name="Sondergaard T.E."/>
        </authorList>
    </citation>
    <scope>NUCLEOTIDE SEQUENCE [LARGE SCALE GENOMIC DNA]</scope>
    <source>
        <strain evidence="1 2">AAU 773</strain>
    </source>
</reference>
<dbReference type="EMBL" id="JAPCWZ010000002">
    <property type="protein sequence ID" value="KAK8877704.1"/>
    <property type="molecule type" value="Genomic_DNA"/>
</dbReference>
<dbReference type="PANTHER" id="PTHR34213">
    <property type="entry name" value="NUCLEAR TRANSPORT FACTOR 2 (NTF2) FAMILY PROTEIN"/>
    <property type="match status" value="1"/>
</dbReference>
<sequence length="272" mass="30143">MFARQSVVHTRLLAPTISTITKHSVTPSLIRRTMATGTPSATAQAQEKANTTFDSFTMKNTNINEGPGVKLNDQQKLVVGSVLDLFEGNPTLKHLSLWKRDAIFADPLASAEGFDRYAAQWYGLASLFSPIKIQLHRVVSGGNPIEVEMTNKYVVAGSVPLIKGKEQVISSRVRIHVDEADGLKITKVEDRWDDKLPDGAVSEVGDVLPVAALRAVAKTGVAWGWWAFMNATWWRPFLVFRKLNAVTVPTFVKVPKNEEEDMNMKAERDGRL</sequence>
<evidence type="ECO:0000313" key="1">
    <source>
        <dbReference type="EMBL" id="KAK8877704.1"/>
    </source>
</evidence>
<comment type="caution">
    <text evidence="1">The sequence shown here is derived from an EMBL/GenBank/DDBJ whole genome shotgun (WGS) entry which is preliminary data.</text>
</comment>
<protein>
    <recommendedName>
        <fullName evidence="3">SnoaL-like domain-containing protein</fullName>
    </recommendedName>
</protein>
<gene>
    <name evidence="1" type="ORF">PGQ11_002650</name>
</gene>
<evidence type="ECO:0008006" key="3">
    <source>
        <dbReference type="Google" id="ProtNLM"/>
    </source>
</evidence>
<evidence type="ECO:0000313" key="2">
    <source>
        <dbReference type="Proteomes" id="UP001390339"/>
    </source>
</evidence>
<proteinExistence type="predicted"/>
<dbReference type="InterPro" id="IPR032710">
    <property type="entry name" value="NTF2-like_dom_sf"/>
</dbReference>
<organism evidence="1 2">
    <name type="scientific">Apiospora arundinis</name>
    <dbReference type="NCBI Taxonomy" id="335852"/>
    <lineage>
        <taxon>Eukaryota</taxon>
        <taxon>Fungi</taxon>
        <taxon>Dikarya</taxon>
        <taxon>Ascomycota</taxon>
        <taxon>Pezizomycotina</taxon>
        <taxon>Sordariomycetes</taxon>
        <taxon>Xylariomycetidae</taxon>
        <taxon>Amphisphaeriales</taxon>
        <taxon>Apiosporaceae</taxon>
        <taxon>Apiospora</taxon>
    </lineage>
</organism>
<dbReference type="SUPFAM" id="SSF54427">
    <property type="entry name" value="NTF2-like"/>
    <property type="match status" value="1"/>
</dbReference>
<accession>A0ABR2JIW3</accession>
<dbReference type="PANTHER" id="PTHR34213:SF2">
    <property type="entry name" value="NUCLEAR TRANSPORT FACTOR 2 (NTF2) FAMILY PROTEIN"/>
    <property type="match status" value="1"/>
</dbReference>
<name>A0ABR2JIW3_9PEZI</name>
<keyword evidence="2" id="KW-1185">Reference proteome</keyword>
<dbReference type="Proteomes" id="UP001390339">
    <property type="component" value="Unassembled WGS sequence"/>
</dbReference>